<dbReference type="InterPro" id="IPR028202">
    <property type="entry name" value="Reductase_C"/>
</dbReference>
<accession>A0A3S2V4K9</accession>
<reference evidence="7 8" key="1">
    <citation type="submission" date="2019-01" db="EMBL/GenBank/DDBJ databases">
        <authorList>
            <person name="Chen W.-M."/>
        </authorList>
    </citation>
    <scope>NUCLEOTIDE SEQUENCE [LARGE SCALE GENOMIC DNA]</scope>
    <source>
        <strain evidence="7 8">TER-1</strain>
    </source>
</reference>
<comment type="caution">
    <text evidence="7">The sequence shown here is derived from an EMBL/GenBank/DDBJ whole genome shotgun (WGS) entry which is preliminary data.</text>
</comment>
<protein>
    <submittedName>
        <fullName evidence="7">FAD-dependent oxidoreductase</fullName>
    </submittedName>
</protein>
<dbReference type="GO" id="GO:0016651">
    <property type="term" value="F:oxidoreductase activity, acting on NAD(P)H"/>
    <property type="evidence" value="ECO:0007669"/>
    <property type="project" value="TreeGrafter"/>
</dbReference>
<organism evidence="7 8">
    <name type="scientific">Methylobacterium oryzihabitans</name>
    <dbReference type="NCBI Taxonomy" id="2499852"/>
    <lineage>
        <taxon>Bacteria</taxon>
        <taxon>Pseudomonadati</taxon>
        <taxon>Pseudomonadota</taxon>
        <taxon>Alphaproteobacteria</taxon>
        <taxon>Hyphomicrobiales</taxon>
        <taxon>Methylobacteriaceae</taxon>
        <taxon>Methylobacterium</taxon>
    </lineage>
</organism>
<evidence type="ECO:0000256" key="3">
    <source>
        <dbReference type="ARBA" id="ARBA00022827"/>
    </source>
</evidence>
<dbReference type="AlphaFoldDB" id="A0A3S2V4K9"/>
<keyword evidence="3" id="KW-0274">FAD</keyword>
<dbReference type="RefSeq" id="WP_127732207.1">
    <property type="nucleotide sequence ID" value="NZ_SACP01000021.1"/>
</dbReference>
<dbReference type="PANTHER" id="PTHR43557:SF2">
    <property type="entry name" value="RIESKE DOMAIN-CONTAINING PROTEIN-RELATED"/>
    <property type="match status" value="1"/>
</dbReference>
<proteinExistence type="predicted"/>
<dbReference type="InterPro" id="IPR050446">
    <property type="entry name" value="FAD-oxidoreductase/Apoptosis"/>
</dbReference>
<evidence type="ECO:0000313" key="8">
    <source>
        <dbReference type="Proteomes" id="UP000286997"/>
    </source>
</evidence>
<evidence type="ECO:0000259" key="6">
    <source>
        <dbReference type="Pfam" id="PF14759"/>
    </source>
</evidence>
<dbReference type="PANTHER" id="PTHR43557">
    <property type="entry name" value="APOPTOSIS-INDUCING FACTOR 1"/>
    <property type="match status" value="1"/>
</dbReference>
<gene>
    <name evidence="7" type="ORF">EOE48_19425</name>
</gene>
<feature type="domain" description="FAD/NAD(P)-binding" evidence="5">
    <location>
        <begin position="9"/>
        <end position="311"/>
    </location>
</feature>
<comment type="cofactor">
    <cofactor evidence="1">
        <name>FAD</name>
        <dbReference type="ChEBI" id="CHEBI:57692"/>
    </cofactor>
</comment>
<name>A0A3S2V4K9_9HYPH</name>
<dbReference type="InterPro" id="IPR023753">
    <property type="entry name" value="FAD/NAD-binding_dom"/>
</dbReference>
<dbReference type="EMBL" id="SACP01000021">
    <property type="protein sequence ID" value="RVU15443.1"/>
    <property type="molecule type" value="Genomic_DNA"/>
</dbReference>
<keyword evidence="4" id="KW-0560">Oxidoreductase</keyword>
<dbReference type="Pfam" id="PF07992">
    <property type="entry name" value="Pyr_redox_2"/>
    <property type="match status" value="1"/>
</dbReference>
<dbReference type="InterPro" id="IPR016156">
    <property type="entry name" value="FAD/NAD-linked_Rdtase_dimer_sf"/>
</dbReference>
<dbReference type="InterPro" id="IPR036188">
    <property type="entry name" value="FAD/NAD-bd_sf"/>
</dbReference>
<dbReference type="Proteomes" id="UP000286997">
    <property type="component" value="Unassembled WGS sequence"/>
</dbReference>
<dbReference type="Gene3D" id="3.30.390.30">
    <property type="match status" value="1"/>
</dbReference>
<keyword evidence="8" id="KW-1185">Reference proteome</keyword>
<dbReference type="Pfam" id="PF14759">
    <property type="entry name" value="Reductase_C"/>
    <property type="match status" value="1"/>
</dbReference>
<dbReference type="PRINTS" id="PR00469">
    <property type="entry name" value="PNDRDTASEII"/>
</dbReference>
<evidence type="ECO:0000259" key="5">
    <source>
        <dbReference type="Pfam" id="PF07992"/>
    </source>
</evidence>
<feature type="domain" description="Reductase C-terminal" evidence="6">
    <location>
        <begin position="334"/>
        <end position="404"/>
    </location>
</feature>
<dbReference type="SUPFAM" id="SSF51905">
    <property type="entry name" value="FAD/NAD(P)-binding domain"/>
    <property type="match status" value="1"/>
</dbReference>
<evidence type="ECO:0000256" key="1">
    <source>
        <dbReference type="ARBA" id="ARBA00001974"/>
    </source>
</evidence>
<evidence type="ECO:0000313" key="7">
    <source>
        <dbReference type="EMBL" id="RVU15443.1"/>
    </source>
</evidence>
<dbReference type="OrthoDB" id="7809559at2"/>
<dbReference type="Gene3D" id="3.50.50.60">
    <property type="entry name" value="FAD/NAD(P)-binding domain"/>
    <property type="match status" value="2"/>
</dbReference>
<dbReference type="PRINTS" id="PR00368">
    <property type="entry name" value="FADPNR"/>
</dbReference>
<evidence type="ECO:0000256" key="2">
    <source>
        <dbReference type="ARBA" id="ARBA00022630"/>
    </source>
</evidence>
<keyword evidence="2" id="KW-0285">Flavoprotein</keyword>
<evidence type="ECO:0000256" key="4">
    <source>
        <dbReference type="ARBA" id="ARBA00023002"/>
    </source>
</evidence>
<dbReference type="GO" id="GO:0005737">
    <property type="term" value="C:cytoplasm"/>
    <property type="evidence" value="ECO:0007669"/>
    <property type="project" value="TreeGrafter"/>
</dbReference>
<sequence>MAAGSPPRRIVVVGASLCGLSAAQALREEGFSGEIVLVGDEPERPYDRPPLSKQVLRGRCGPDTTLPCRPDLDLRFRLGTAAAGLDPRARRVVLADGGTIAYDRVLIATGTRARPWPGDPGSGPLHTLRTRRDAERLGARLADRPRRVVVVGGGFIGCEAAASIRAMGLDVTQVVRETVPLVQALGDAVGAMVAEVARGAGVDLLTDRGIDGIEAAGGETAVVRLDEGRRIETGCVLVALGAVRNVEWLAGAGLAVSDAGVRVDAECRALTPDGRVVPDVFAAGDVAQWPSAVYGGARLAVEHWGNAVAQGRVAARNMAAAGGPLARHDHLPDFWSHLYGLTVKLVGVPDGADRFAVVQGTLRERRFVGIYGAGERTVAAVSVDSARWLPAYRAAIAEGAPFPPFTGALDQPGFAPHPLATA</sequence>
<dbReference type="SUPFAM" id="SSF55424">
    <property type="entry name" value="FAD/NAD-linked reductases, dimerisation (C-terminal) domain"/>
    <property type="match status" value="1"/>
</dbReference>